<sequence>QAELSWYSSQAFGTIESNNPEARRRYYEQEAFEIDDQVYRIVDLEVHMLNALKDFFKGSIVETTVKRIHYT</sequence>
<keyword evidence="2" id="KW-1185">Reference proteome</keyword>
<evidence type="ECO:0000313" key="1">
    <source>
        <dbReference type="EMBL" id="MFD2938401.1"/>
    </source>
</evidence>
<dbReference type="EMBL" id="JBHUOM010000076">
    <property type="protein sequence ID" value="MFD2938401.1"/>
    <property type="molecule type" value="Genomic_DNA"/>
</dbReference>
<comment type="caution">
    <text evidence="1">The sequence shown here is derived from an EMBL/GenBank/DDBJ whole genome shotgun (WGS) entry which is preliminary data.</text>
</comment>
<dbReference type="Proteomes" id="UP001597512">
    <property type="component" value="Unassembled WGS sequence"/>
</dbReference>
<protein>
    <submittedName>
        <fullName evidence="1">Uncharacterized protein</fullName>
    </submittedName>
</protein>
<proteinExistence type="predicted"/>
<organism evidence="1 2">
    <name type="scientific">Spirosoma flavum</name>
    <dbReference type="NCBI Taxonomy" id="2048557"/>
    <lineage>
        <taxon>Bacteria</taxon>
        <taxon>Pseudomonadati</taxon>
        <taxon>Bacteroidota</taxon>
        <taxon>Cytophagia</taxon>
        <taxon>Cytophagales</taxon>
        <taxon>Cytophagaceae</taxon>
        <taxon>Spirosoma</taxon>
    </lineage>
</organism>
<evidence type="ECO:0000313" key="2">
    <source>
        <dbReference type="Proteomes" id="UP001597512"/>
    </source>
</evidence>
<dbReference type="RefSeq" id="WP_381509281.1">
    <property type="nucleotide sequence ID" value="NZ_JBHUOM010000076.1"/>
</dbReference>
<name>A0ABW6ASV7_9BACT</name>
<reference evidence="2" key="1">
    <citation type="journal article" date="2019" name="Int. J. Syst. Evol. Microbiol.">
        <title>The Global Catalogue of Microorganisms (GCM) 10K type strain sequencing project: providing services to taxonomists for standard genome sequencing and annotation.</title>
        <authorList>
            <consortium name="The Broad Institute Genomics Platform"/>
            <consortium name="The Broad Institute Genome Sequencing Center for Infectious Disease"/>
            <person name="Wu L."/>
            <person name="Ma J."/>
        </authorList>
    </citation>
    <scope>NUCLEOTIDE SEQUENCE [LARGE SCALE GENOMIC DNA]</scope>
    <source>
        <strain evidence="2">KCTC 52490</strain>
    </source>
</reference>
<accession>A0ABW6ASV7</accession>
<gene>
    <name evidence="1" type="ORF">ACFS25_31860</name>
</gene>
<feature type="non-terminal residue" evidence="1">
    <location>
        <position position="1"/>
    </location>
</feature>